<accession>A0A836LFR3</accession>
<dbReference type="Proteomes" id="UP000674318">
    <property type="component" value="Unassembled WGS sequence"/>
</dbReference>
<dbReference type="KEGG" id="phet:94291350"/>
<dbReference type="RefSeq" id="XP_067758275.1">
    <property type="nucleotide sequence ID" value="XM_067901273.1"/>
</dbReference>
<protein>
    <submittedName>
        <fullName evidence="1">Uncharacterized protein</fullName>
    </submittedName>
</protein>
<evidence type="ECO:0000313" key="1">
    <source>
        <dbReference type="EMBL" id="KAG5508807.1"/>
    </source>
</evidence>
<dbReference type="InterPro" id="IPR011990">
    <property type="entry name" value="TPR-like_helical_dom_sf"/>
</dbReference>
<comment type="caution">
    <text evidence="1">The sequence shown here is derived from an EMBL/GenBank/DDBJ whole genome shotgun (WGS) entry which is preliminary data.</text>
</comment>
<evidence type="ECO:0000313" key="2">
    <source>
        <dbReference type="Proteomes" id="UP000674318"/>
    </source>
</evidence>
<dbReference type="EMBL" id="JAFJZO010000016">
    <property type="protein sequence ID" value="KAG5508807.1"/>
    <property type="molecule type" value="Genomic_DNA"/>
</dbReference>
<dbReference type="OrthoDB" id="5086500at2759"/>
<dbReference type="GeneID" id="94291350"/>
<sequence>MTRAPGPATTTSSITDTAGLLSYRVSSVLDTSALHSAPVALHRFYHDAILHHVRTVERYRRGSLAGTLDPSISLECHFSPTASRTLFSTRFHPSASARHLRLAEEGFQRALRLDPMSVGALCGLGRLRSLYSSSVGGGGVGAPMGEALGEPIGSRIPSWFPFRDAAEQSHTGPGGGAADPCSYFRAALQAAASRQVSALSACTSRAGCLYAMEPIWCSYAAYWMSEECWRIAPVKEAFSVTPGATAVYASVAKWLRRSLQLYPRNDWALTSLGLLYFEPSVSLHPHLMRDETEGARSVVTIGSDLDLAEMSRLRGLALLQRALAINPTNTWALWGVGTYGKSTPGRDACQRLLRHLIVKSIRRP</sequence>
<reference evidence="1 2" key="1">
    <citation type="submission" date="2021-02" db="EMBL/GenBank/DDBJ databases">
        <title>Porcisia hertigi Genome sequencing and assembly.</title>
        <authorList>
            <person name="Almutairi H."/>
            <person name="Gatherer D."/>
        </authorList>
    </citation>
    <scope>NUCLEOTIDE SEQUENCE [LARGE SCALE GENOMIC DNA]</scope>
    <source>
        <strain evidence="1 2">C119</strain>
    </source>
</reference>
<organism evidence="1 2">
    <name type="scientific">Porcisia hertigi</name>
    <dbReference type="NCBI Taxonomy" id="2761500"/>
    <lineage>
        <taxon>Eukaryota</taxon>
        <taxon>Discoba</taxon>
        <taxon>Euglenozoa</taxon>
        <taxon>Kinetoplastea</taxon>
        <taxon>Metakinetoplastina</taxon>
        <taxon>Trypanosomatida</taxon>
        <taxon>Trypanosomatidae</taxon>
        <taxon>Leishmaniinae</taxon>
        <taxon>Porcisia</taxon>
    </lineage>
</organism>
<dbReference type="Gene3D" id="1.25.40.10">
    <property type="entry name" value="Tetratricopeptide repeat domain"/>
    <property type="match status" value="1"/>
</dbReference>
<proteinExistence type="predicted"/>
<keyword evidence="2" id="KW-1185">Reference proteome</keyword>
<gene>
    <name evidence="1" type="ORF">JKF63_05306</name>
</gene>
<dbReference type="AlphaFoldDB" id="A0A836LFR3"/>
<name>A0A836LFR3_9TRYP</name>